<keyword evidence="2" id="KW-1185">Reference proteome</keyword>
<proteinExistence type="predicted"/>
<dbReference type="EMBL" id="FNDB01000014">
    <property type="protein sequence ID" value="SDH76339.1"/>
    <property type="molecule type" value="Genomic_DNA"/>
</dbReference>
<gene>
    <name evidence="1" type="ORF">SAMN04488062_1141</name>
</gene>
<reference evidence="2" key="1">
    <citation type="submission" date="2016-10" db="EMBL/GenBank/DDBJ databases">
        <authorList>
            <person name="Varghese N."/>
            <person name="Submissions S."/>
        </authorList>
    </citation>
    <scope>NUCLEOTIDE SEQUENCE [LARGE SCALE GENOMIC DNA]</scope>
    <source>
        <strain evidence="2">CGMCC 1.2747</strain>
    </source>
</reference>
<organism evidence="1 2">
    <name type="scientific">Flavobacterium omnivorum</name>
    <dbReference type="NCBI Taxonomy" id="178355"/>
    <lineage>
        <taxon>Bacteria</taxon>
        <taxon>Pseudomonadati</taxon>
        <taxon>Bacteroidota</taxon>
        <taxon>Flavobacteriia</taxon>
        <taxon>Flavobacteriales</taxon>
        <taxon>Flavobacteriaceae</taxon>
        <taxon>Flavobacterium</taxon>
    </lineage>
</organism>
<feature type="non-terminal residue" evidence="1">
    <location>
        <position position="47"/>
    </location>
</feature>
<sequence>MFDTIFPFFIKNQFLYYELNYNSFRILLLKPLFSYRRFADLNFLLIC</sequence>
<protein>
    <submittedName>
        <fullName evidence="1">Uncharacterized protein</fullName>
    </submittedName>
</protein>
<dbReference type="AlphaFoldDB" id="A0A1G8F2V2"/>
<name>A0A1G8F2V2_9FLAO</name>
<evidence type="ECO:0000313" key="2">
    <source>
        <dbReference type="Proteomes" id="UP000199274"/>
    </source>
</evidence>
<dbReference type="Proteomes" id="UP000199274">
    <property type="component" value="Unassembled WGS sequence"/>
</dbReference>
<accession>A0A1G8F2V2</accession>
<evidence type="ECO:0000313" key="1">
    <source>
        <dbReference type="EMBL" id="SDH76339.1"/>
    </source>
</evidence>